<comment type="caution">
    <text evidence="2">The sequence shown here is derived from an EMBL/GenBank/DDBJ whole genome shotgun (WGS) entry which is preliminary data.</text>
</comment>
<dbReference type="RefSeq" id="WP_113966129.1">
    <property type="nucleotide sequence ID" value="NZ_QNRP01000002.1"/>
</dbReference>
<dbReference type="OrthoDB" id="1139344at2"/>
<keyword evidence="1" id="KW-1133">Transmembrane helix</keyword>
<dbReference type="AlphaFoldDB" id="A0A368P686"/>
<evidence type="ECO:0000313" key="3">
    <source>
        <dbReference type="Proteomes" id="UP000252249"/>
    </source>
</evidence>
<sequence length="155" mass="18088">MSFILVPLSILILALPLYFLSKWGLNKLYLGKEENRKYIAMVPTLFLSSILYVAVVYLWFFSISYYPNNDFNQQIWDENTTERYKISQDIFDSKMLIGKTKEEVIDLLGQDFYSYNVNHIAYNLGFVPGLFSMDPDVLDVYIEKGIVVKVSQHQT</sequence>
<keyword evidence="3" id="KW-1185">Reference proteome</keyword>
<protein>
    <submittedName>
        <fullName evidence="2">Uncharacterized protein</fullName>
    </submittedName>
</protein>
<feature type="transmembrane region" description="Helical" evidence="1">
    <location>
        <begin position="38"/>
        <end position="60"/>
    </location>
</feature>
<accession>A0A368P686</accession>
<evidence type="ECO:0000313" key="2">
    <source>
        <dbReference type="EMBL" id="RCU57395.1"/>
    </source>
</evidence>
<proteinExistence type="predicted"/>
<reference evidence="2 3" key="1">
    <citation type="submission" date="2018-07" db="EMBL/GenBank/DDBJ databases">
        <title>Oceanihabitans testaceum sp. nov., isolated from marine sediment.</title>
        <authorList>
            <person name="Li C.-M."/>
        </authorList>
    </citation>
    <scope>NUCLEOTIDE SEQUENCE [LARGE SCALE GENOMIC DNA]</scope>
    <source>
        <strain evidence="2 3">S9-10</strain>
    </source>
</reference>
<keyword evidence="1" id="KW-0472">Membrane</keyword>
<dbReference type="Proteomes" id="UP000252249">
    <property type="component" value="Unassembled WGS sequence"/>
</dbReference>
<evidence type="ECO:0000256" key="1">
    <source>
        <dbReference type="SAM" id="Phobius"/>
    </source>
</evidence>
<gene>
    <name evidence="2" type="ORF">DU428_06265</name>
</gene>
<feature type="transmembrane region" description="Helical" evidence="1">
    <location>
        <begin position="6"/>
        <end position="26"/>
    </location>
</feature>
<organism evidence="2 3">
    <name type="scientific">Oceanihabitans sediminis</name>
    <dbReference type="NCBI Taxonomy" id="1812012"/>
    <lineage>
        <taxon>Bacteria</taxon>
        <taxon>Pseudomonadati</taxon>
        <taxon>Bacteroidota</taxon>
        <taxon>Flavobacteriia</taxon>
        <taxon>Flavobacteriales</taxon>
        <taxon>Flavobacteriaceae</taxon>
        <taxon>Oceanihabitans</taxon>
    </lineage>
</organism>
<dbReference type="EMBL" id="QPIG01000002">
    <property type="protein sequence ID" value="RCU57395.1"/>
    <property type="molecule type" value="Genomic_DNA"/>
</dbReference>
<name>A0A368P686_9FLAO</name>
<keyword evidence="1" id="KW-0812">Transmembrane</keyword>